<gene>
    <name evidence="1" type="ORF">EYF80_055920</name>
</gene>
<evidence type="ECO:0000313" key="2">
    <source>
        <dbReference type="Proteomes" id="UP000314294"/>
    </source>
</evidence>
<sequence>MGQQSDRPKPAISLRVSRLIRIPPSPPPTPVGYQSHLRGQLQYGGRRHVRVVAAPLLRRLKVGLCPFRQLVTFHDPTPGGWKHAGLLVLSDSRLREP</sequence>
<proteinExistence type="predicted"/>
<evidence type="ECO:0000313" key="1">
    <source>
        <dbReference type="EMBL" id="TNN33921.1"/>
    </source>
</evidence>
<protein>
    <submittedName>
        <fullName evidence="1">Uncharacterized protein</fullName>
    </submittedName>
</protein>
<dbReference type="Proteomes" id="UP000314294">
    <property type="component" value="Unassembled WGS sequence"/>
</dbReference>
<keyword evidence="2" id="KW-1185">Reference proteome</keyword>
<reference evidence="1 2" key="1">
    <citation type="submission" date="2019-03" db="EMBL/GenBank/DDBJ databases">
        <title>First draft genome of Liparis tanakae, snailfish: a comprehensive survey of snailfish specific genes.</title>
        <authorList>
            <person name="Kim W."/>
            <person name="Song I."/>
            <person name="Jeong J.-H."/>
            <person name="Kim D."/>
            <person name="Kim S."/>
            <person name="Ryu S."/>
            <person name="Song J.Y."/>
            <person name="Lee S.K."/>
        </authorList>
    </citation>
    <scope>NUCLEOTIDE SEQUENCE [LARGE SCALE GENOMIC DNA]</scope>
    <source>
        <tissue evidence="1">Muscle</tissue>
    </source>
</reference>
<dbReference type="AlphaFoldDB" id="A0A4Z2EZG1"/>
<dbReference type="EMBL" id="SRLO01002088">
    <property type="protein sequence ID" value="TNN33921.1"/>
    <property type="molecule type" value="Genomic_DNA"/>
</dbReference>
<comment type="caution">
    <text evidence="1">The sequence shown here is derived from an EMBL/GenBank/DDBJ whole genome shotgun (WGS) entry which is preliminary data.</text>
</comment>
<name>A0A4Z2EZG1_9TELE</name>
<organism evidence="1 2">
    <name type="scientific">Liparis tanakae</name>
    <name type="common">Tanaka's snailfish</name>
    <dbReference type="NCBI Taxonomy" id="230148"/>
    <lineage>
        <taxon>Eukaryota</taxon>
        <taxon>Metazoa</taxon>
        <taxon>Chordata</taxon>
        <taxon>Craniata</taxon>
        <taxon>Vertebrata</taxon>
        <taxon>Euteleostomi</taxon>
        <taxon>Actinopterygii</taxon>
        <taxon>Neopterygii</taxon>
        <taxon>Teleostei</taxon>
        <taxon>Neoteleostei</taxon>
        <taxon>Acanthomorphata</taxon>
        <taxon>Eupercaria</taxon>
        <taxon>Perciformes</taxon>
        <taxon>Cottioidei</taxon>
        <taxon>Cottales</taxon>
        <taxon>Liparidae</taxon>
        <taxon>Liparis</taxon>
    </lineage>
</organism>
<accession>A0A4Z2EZG1</accession>